<name>A0A1S6QJB8_9LACO</name>
<evidence type="ECO:0000313" key="1">
    <source>
        <dbReference type="EMBL" id="AQW21700.1"/>
    </source>
</evidence>
<dbReference type="KEGG" id="lcu:PL11_007100"/>
<dbReference type="AlphaFoldDB" id="A0A1S6QJB8"/>
<dbReference type="Pfam" id="PF01904">
    <property type="entry name" value="DUF72"/>
    <property type="match status" value="1"/>
</dbReference>
<dbReference type="PANTHER" id="PTHR30348">
    <property type="entry name" value="UNCHARACTERIZED PROTEIN YECE"/>
    <property type="match status" value="1"/>
</dbReference>
<dbReference type="eggNOG" id="COG1801">
    <property type="taxonomic scope" value="Bacteria"/>
</dbReference>
<proteinExistence type="predicted"/>
<dbReference type="EMBL" id="CP018906">
    <property type="protein sequence ID" value="AQW21700.1"/>
    <property type="molecule type" value="Genomic_DNA"/>
</dbReference>
<dbReference type="InterPro" id="IPR002763">
    <property type="entry name" value="DUF72"/>
</dbReference>
<organism evidence="1 2">
    <name type="scientific">Lentilactobacillus curieae</name>
    <dbReference type="NCBI Taxonomy" id="1138822"/>
    <lineage>
        <taxon>Bacteria</taxon>
        <taxon>Bacillati</taxon>
        <taxon>Bacillota</taxon>
        <taxon>Bacilli</taxon>
        <taxon>Lactobacillales</taxon>
        <taxon>Lactobacillaceae</taxon>
        <taxon>Lentilactobacillus</taxon>
    </lineage>
</organism>
<dbReference type="InterPro" id="IPR036520">
    <property type="entry name" value="UPF0759_sf"/>
</dbReference>
<dbReference type="Proteomes" id="UP000030361">
    <property type="component" value="Chromosome"/>
</dbReference>
<dbReference type="OrthoDB" id="9780310at2"/>
<keyword evidence="2" id="KW-1185">Reference proteome</keyword>
<accession>A0A1S6QJB8</accession>
<dbReference type="Gene3D" id="3.20.20.410">
    <property type="entry name" value="Protein of unknown function UPF0759"/>
    <property type="match status" value="1"/>
</dbReference>
<dbReference type="SUPFAM" id="SSF117396">
    <property type="entry name" value="TM1631-like"/>
    <property type="match status" value="1"/>
</dbReference>
<evidence type="ECO:0008006" key="3">
    <source>
        <dbReference type="Google" id="ProtNLM"/>
    </source>
</evidence>
<dbReference type="PANTHER" id="PTHR30348:SF13">
    <property type="entry name" value="UPF0759 PROTEIN YUNF"/>
    <property type="match status" value="1"/>
</dbReference>
<evidence type="ECO:0000313" key="2">
    <source>
        <dbReference type="Proteomes" id="UP000030361"/>
    </source>
</evidence>
<dbReference type="RefSeq" id="WP_035168726.1">
    <property type="nucleotide sequence ID" value="NZ_CP018906.1"/>
</dbReference>
<sequence>MINIGLTTFADHPDLSVNGGKTARLSEYSSHFPIVEMDTPFYAIPRQSTLEHWQNQAPDNFQFILKANQLMTQHDVAKGDPVPNEDRIESFKEYLRAIQPLVNSTQLKTVLFQFPPTFKLDVDAIEYLRRVREYMGGLSVSVEFRDDSWYANEVRDDVRNYFKELEFTLVAPDEPHTLNVGVPFEPIVTNEHLIFLRLHGRNVKGWTNPTGNWRTERTLYNYSEDELQEIAQLAKQLDQQTEEVIIIFNNNAGHDAAKNALRLKEILGIEYDDLSPLQMDLF</sequence>
<protein>
    <recommendedName>
        <fullName evidence="3">DUF72 domain-containing protein</fullName>
    </recommendedName>
</protein>
<gene>
    <name evidence="1" type="ORF">PL11_007100</name>
</gene>
<reference evidence="1 2" key="1">
    <citation type="journal article" date="2015" name="Genome Announc.">
        <title>Genome Sequence of Lactobacillus curieae CCTCC M 2011381T, a Novel Producer of Gamma-aminobutyric Acid.</title>
        <authorList>
            <person name="Wang Y."/>
            <person name="Wang Y."/>
            <person name="Lang C."/>
            <person name="Wei D."/>
            <person name="Xu P."/>
            <person name="Xie J."/>
        </authorList>
    </citation>
    <scope>NUCLEOTIDE SEQUENCE [LARGE SCALE GENOMIC DNA]</scope>
    <source>
        <strain evidence="1 2">CCTCC M 2011381</strain>
    </source>
</reference>